<evidence type="ECO:0000313" key="1">
    <source>
        <dbReference type="EMBL" id="OAD09063.1"/>
    </source>
</evidence>
<dbReference type="VEuPathDB" id="FungiDB:MUCCIDRAFT_106037"/>
<proteinExistence type="predicted"/>
<dbReference type="EMBL" id="AMYB01000001">
    <property type="protein sequence ID" value="OAD09063.1"/>
    <property type="molecule type" value="Genomic_DNA"/>
</dbReference>
<dbReference type="OrthoDB" id="2278241at2759"/>
<organism evidence="1 2">
    <name type="scientific">Mucor lusitanicus CBS 277.49</name>
    <dbReference type="NCBI Taxonomy" id="747725"/>
    <lineage>
        <taxon>Eukaryota</taxon>
        <taxon>Fungi</taxon>
        <taxon>Fungi incertae sedis</taxon>
        <taxon>Mucoromycota</taxon>
        <taxon>Mucoromycotina</taxon>
        <taxon>Mucoromycetes</taxon>
        <taxon>Mucorales</taxon>
        <taxon>Mucorineae</taxon>
        <taxon>Mucoraceae</taxon>
        <taxon>Mucor</taxon>
    </lineage>
</organism>
<sequence length="152" mass="17254">MPSAARNLWLLRLDHDLVSCEANLLLKILQLPDDLCVYCDQRETTAHMLSTYLTNNLEIWSNNYFSLVFLPFGAVDMSGVYQKAMSLNLSSLHLLNSPLKISVFEAVTCVLTAIWLIKWRAYSDNVGIDDNQFVMDLAMSNLRKTSSLNLFS</sequence>
<reference evidence="1 2" key="1">
    <citation type="submission" date="2015-06" db="EMBL/GenBank/DDBJ databases">
        <title>Expansion of signal transduction pathways in fungi by whole-genome duplication.</title>
        <authorList>
            <consortium name="DOE Joint Genome Institute"/>
            <person name="Corrochano L.M."/>
            <person name="Kuo A."/>
            <person name="Marcet-Houben M."/>
            <person name="Polaino S."/>
            <person name="Salamov A."/>
            <person name="Villalobos J.M."/>
            <person name="Alvarez M.I."/>
            <person name="Avalos J."/>
            <person name="Benito E.P."/>
            <person name="Benoit I."/>
            <person name="Burger G."/>
            <person name="Camino L.P."/>
            <person name="Canovas D."/>
            <person name="Cerda-Olmedo E."/>
            <person name="Cheng J.-F."/>
            <person name="Dominguez A."/>
            <person name="Elias M."/>
            <person name="Eslava A.P."/>
            <person name="Glaser F."/>
            <person name="Grimwood J."/>
            <person name="Gutierrez G."/>
            <person name="Heitman J."/>
            <person name="Henrissat B."/>
            <person name="Iturriaga E.A."/>
            <person name="Lang B.F."/>
            <person name="Lavin J.L."/>
            <person name="Lee S."/>
            <person name="Li W."/>
            <person name="Lindquist E."/>
            <person name="Lopez-Garcia S."/>
            <person name="Luque E.M."/>
            <person name="Marcos A.T."/>
            <person name="Martin J."/>
            <person name="Mccluskey K."/>
            <person name="Medina H.R."/>
            <person name="Miralles-Duran A."/>
            <person name="Miyazaki A."/>
            <person name="Munoz-Torres E."/>
            <person name="Oguiza J.A."/>
            <person name="Ohm R."/>
            <person name="Olmedo M."/>
            <person name="Orejas M."/>
            <person name="Ortiz-Castellanos L."/>
            <person name="Pisabarro A.G."/>
            <person name="Rodriguez-Romero J."/>
            <person name="Ruiz-Herrera J."/>
            <person name="Ruiz-Vazquez R."/>
            <person name="Sanz C."/>
            <person name="Schackwitz W."/>
            <person name="Schmutz J."/>
            <person name="Shahriari M."/>
            <person name="Shelest E."/>
            <person name="Silva-Franco F."/>
            <person name="Soanes D."/>
            <person name="Syed K."/>
            <person name="Tagua V.G."/>
            <person name="Talbot N.J."/>
            <person name="Thon M."/>
            <person name="De Vries R.P."/>
            <person name="Wiebenga A."/>
            <person name="Yadav J.S."/>
            <person name="Braun E.L."/>
            <person name="Baker S."/>
            <person name="Garre V."/>
            <person name="Horwitz B."/>
            <person name="Torres-Martinez S."/>
            <person name="Idnurm A."/>
            <person name="Herrera-Estrella A."/>
            <person name="Gabaldon T."/>
            <person name="Grigoriev I.V."/>
        </authorList>
    </citation>
    <scope>NUCLEOTIDE SEQUENCE [LARGE SCALE GENOMIC DNA]</scope>
    <source>
        <strain evidence="1 2">CBS 277.49</strain>
    </source>
</reference>
<keyword evidence="2" id="KW-1185">Reference proteome</keyword>
<evidence type="ECO:0000313" key="2">
    <source>
        <dbReference type="Proteomes" id="UP000077051"/>
    </source>
</evidence>
<dbReference type="AlphaFoldDB" id="A0A168QCT0"/>
<gene>
    <name evidence="1" type="ORF">MUCCIDRAFT_106037</name>
</gene>
<protein>
    <submittedName>
        <fullName evidence="1">Uncharacterized protein</fullName>
    </submittedName>
</protein>
<dbReference type="Proteomes" id="UP000077051">
    <property type="component" value="Unassembled WGS sequence"/>
</dbReference>
<name>A0A168QCT0_MUCCL</name>
<accession>A0A168QCT0</accession>
<comment type="caution">
    <text evidence="1">The sequence shown here is derived from an EMBL/GenBank/DDBJ whole genome shotgun (WGS) entry which is preliminary data.</text>
</comment>
<dbReference type="STRING" id="747725.A0A168QCT0"/>